<organism evidence="2 3">
    <name type="scientific">Mycobacterium kansasii 662</name>
    <dbReference type="NCBI Taxonomy" id="1299326"/>
    <lineage>
        <taxon>Bacteria</taxon>
        <taxon>Bacillati</taxon>
        <taxon>Actinomycetota</taxon>
        <taxon>Actinomycetes</taxon>
        <taxon>Mycobacteriales</taxon>
        <taxon>Mycobacteriaceae</taxon>
        <taxon>Mycobacterium</taxon>
    </lineage>
</organism>
<dbReference type="EMBL" id="JAOA01000004">
    <property type="protein sequence ID" value="EUA18016.1"/>
    <property type="molecule type" value="Genomic_DNA"/>
</dbReference>
<evidence type="ECO:0000313" key="3">
    <source>
        <dbReference type="Proteomes" id="UP000020561"/>
    </source>
</evidence>
<accession>X7ZG59</accession>
<protein>
    <submittedName>
        <fullName evidence="2">Uncharacterized protein</fullName>
    </submittedName>
</protein>
<gene>
    <name evidence="2" type="ORF">I545_3499</name>
</gene>
<feature type="region of interest" description="Disordered" evidence="1">
    <location>
        <begin position="1"/>
        <end position="39"/>
    </location>
</feature>
<reference evidence="2 3" key="1">
    <citation type="submission" date="2013-12" db="EMBL/GenBank/DDBJ databases">
        <authorList>
            <person name="Brown-Elliot B."/>
            <person name="Wallace R."/>
            <person name="Lenaerts A."/>
            <person name="Ordway D."/>
            <person name="DeGroote M.A."/>
            <person name="Parker T."/>
            <person name="Sizemore C."/>
            <person name="Tallon L.J."/>
            <person name="Sadzewicz L.K."/>
            <person name="Sengamalay N."/>
            <person name="Fraser C.M."/>
            <person name="Hine E."/>
            <person name="Shefchek K.A."/>
            <person name="Das S.P."/>
            <person name="Tettelin H."/>
        </authorList>
    </citation>
    <scope>NUCLEOTIDE SEQUENCE [LARGE SCALE GENOMIC DNA]</scope>
    <source>
        <strain evidence="2 3">662</strain>
    </source>
</reference>
<sequence length="39" mass="3986">MGSDEVANGMAASTSAVRCAVRARPSRVPDDEPGSGLMH</sequence>
<proteinExistence type="predicted"/>
<comment type="caution">
    <text evidence="2">The sequence shown here is derived from an EMBL/GenBank/DDBJ whole genome shotgun (WGS) entry which is preliminary data.</text>
</comment>
<evidence type="ECO:0000313" key="2">
    <source>
        <dbReference type="EMBL" id="EUA18016.1"/>
    </source>
</evidence>
<name>X7ZG59_MYCKA</name>
<dbReference type="AlphaFoldDB" id="X7ZG59"/>
<evidence type="ECO:0000256" key="1">
    <source>
        <dbReference type="SAM" id="MobiDB-lite"/>
    </source>
</evidence>
<dbReference type="Proteomes" id="UP000020561">
    <property type="component" value="Unassembled WGS sequence"/>
</dbReference>